<protein>
    <recommendedName>
        <fullName evidence="3">VOC domain-containing protein</fullName>
    </recommendedName>
</protein>
<keyword evidence="2" id="KW-1185">Reference proteome</keyword>
<accession>A0ABU0P3E4</accession>
<gene>
    <name evidence="1" type="ORF">QFZ46_000026</name>
</gene>
<evidence type="ECO:0000313" key="1">
    <source>
        <dbReference type="EMBL" id="MDQ0641866.1"/>
    </source>
</evidence>
<dbReference type="Proteomes" id="UP001239085">
    <property type="component" value="Unassembled WGS sequence"/>
</dbReference>
<sequence>MTVTVQQIVYTEQPERWWALAETLGFSAAYAPTPDWGEFHADGVLAVHGATAEHRAGAVDIHLVVDDLDAAASALSSFEVTRADMEGVGEVLTVHTTSGVAITVSEGMVAAARGDIAVQPIWFQDDLVEPRSILAALGLRGGIAADGGGWVELLSDGGSIGLHKGGPRVGLSFEARGDLDALASRLRDAGFEASVVDEAFTRTVRIADPDGGEEVWINGVQDDLHGYHREG</sequence>
<name>A0ABU0P3E4_9MICO</name>
<reference evidence="1 2" key="1">
    <citation type="submission" date="2023-07" db="EMBL/GenBank/DDBJ databases">
        <title>Comparative genomics of wheat-associated soil bacteria to identify genetic determinants of phenazine resistance.</title>
        <authorList>
            <person name="Mouncey N."/>
        </authorList>
    </citation>
    <scope>NUCLEOTIDE SEQUENCE [LARGE SCALE GENOMIC DNA]</scope>
    <source>
        <strain evidence="1 2">W2I7</strain>
    </source>
</reference>
<dbReference type="InterPro" id="IPR029068">
    <property type="entry name" value="Glyas_Bleomycin-R_OHBP_Dase"/>
</dbReference>
<dbReference type="EMBL" id="JAUSXK010000001">
    <property type="protein sequence ID" value="MDQ0641866.1"/>
    <property type="molecule type" value="Genomic_DNA"/>
</dbReference>
<evidence type="ECO:0008006" key="3">
    <source>
        <dbReference type="Google" id="ProtNLM"/>
    </source>
</evidence>
<dbReference type="SUPFAM" id="SSF54593">
    <property type="entry name" value="Glyoxalase/Bleomycin resistance protein/Dihydroxybiphenyl dioxygenase"/>
    <property type="match status" value="2"/>
</dbReference>
<proteinExistence type="predicted"/>
<evidence type="ECO:0000313" key="2">
    <source>
        <dbReference type="Proteomes" id="UP001239085"/>
    </source>
</evidence>
<comment type="caution">
    <text evidence="1">The sequence shown here is derived from an EMBL/GenBank/DDBJ whole genome shotgun (WGS) entry which is preliminary data.</text>
</comment>
<dbReference type="RefSeq" id="WP_307357046.1">
    <property type="nucleotide sequence ID" value="NZ_JAUSXK010000001.1"/>
</dbReference>
<organism evidence="1 2">
    <name type="scientific">Microbacterium murale</name>
    <dbReference type="NCBI Taxonomy" id="1081040"/>
    <lineage>
        <taxon>Bacteria</taxon>
        <taxon>Bacillati</taxon>
        <taxon>Actinomycetota</taxon>
        <taxon>Actinomycetes</taxon>
        <taxon>Micrococcales</taxon>
        <taxon>Microbacteriaceae</taxon>
        <taxon>Microbacterium</taxon>
    </lineage>
</organism>